<dbReference type="HAMAP" id="MF_01867">
    <property type="entry name" value="BshC"/>
    <property type="match status" value="1"/>
</dbReference>
<reference evidence="5 6" key="1">
    <citation type="submission" date="2020-08" db="EMBL/GenBank/DDBJ databases">
        <title>Genomic Encyclopedia of Type Strains, Phase III (KMG-III): the genomes of soil and plant-associated and newly described type strains.</title>
        <authorList>
            <person name="Whitman W."/>
        </authorList>
    </citation>
    <scope>NUCLEOTIDE SEQUENCE [LARGE SCALE GENOMIC DNA]</scope>
    <source>
        <strain evidence="5 6">CECT 5862</strain>
    </source>
</reference>
<dbReference type="Pfam" id="PF24850">
    <property type="entry name" value="CC_BshC"/>
    <property type="match status" value="1"/>
</dbReference>
<organism evidence="5 6">
    <name type="scientific">Paenibacillus phyllosphaerae</name>
    <dbReference type="NCBI Taxonomy" id="274593"/>
    <lineage>
        <taxon>Bacteria</taxon>
        <taxon>Bacillati</taxon>
        <taxon>Bacillota</taxon>
        <taxon>Bacilli</taxon>
        <taxon>Bacillales</taxon>
        <taxon>Paenibacillaceae</taxon>
        <taxon>Paenibacillus</taxon>
    </lineage>
</organism>
<dbReference type="InterPro" id="IPR055398">
    <property type="entry name" value="Rossmann-like_BshC"/>
</dbReference>
<sequence length="551" mass="61922">MTMGIETYPLPSSQSLTEAYIHQTDPKLAERIGKHSSRAADWQTRMAYLDASKEARVPASELSAVLSAYNERFNSHEAVKRGIELIQEGAPVIVGGQQAGLWTGPMLVIHKAVSVIQAAKEAAGHVGRPVVPVFWIAGEDHDWEEANHAYIVTEQVRLRKIAVKRDAGLRTSVSRTKLDLAVLQTAMDELAANLPDTPHKQELLSVLQGYMEQSATLSDWFAYVIGHLFGEYGLVMMDADDPSLRKLEGPMFRQMITHNDELRAAYARGAAAVSELGYPVQAEATEGCANIFLFQEEDGKLAGERTLLYKRKGKMENRKGTWSLDAEELLRMSDQSPERLSNNVLTRPIMQDYVLPVLGAVLGPGEIAYWALTVEGFAAMGMQMPLLVPRMSFTLVEPQIASLMTKFELTFDDTVHRLADKKQAWLDQQDELRIHEQFEEAKRQFAQLYEPLLAMASSVQPALAELGDKNRGRILDQIDYMAMRTREAHDKRYDAVTHQLDRIAIALRPNGQPQERVLNVVHYWNQYGTGWLKQLLDVPFDALGNHRLVYI</sequence>
<dbReference type="AlphaFoldDB" id="A0A7W5AV10"/>
<evidence type="ECO:0000259" key="4">
    <source>
        <dbReference type="Pfam" id="PF24850"/>
    </source>
</evidence>
<protein>
    <recommendedName>
        <fullName evidence="2">Putative cysteine ligase BshC</fullName>
        <ecNumber evidence="2">6.-.-.-</ecNumber>
    </recommendedName>
</protein>
<feature type="domain" description="Bacillithiol biosynthesis BshC N-terminal Rossmann-like" evidence="3">
    <location>
        <begin position="3"/>
        <end position="391"/>
    </location>
</feature>
<dbReference type="NCBIfam" id="TIGR03998">
    <property type="entry name" value="thiol_BshC"/>
    <property type="match status" value="1"/>
</dbReference>
<dbReference type="RefSeq" id="WP_246427471.1">
    <property type="nucleotide sequence ID" value="NZ_JACHXK010000002.1"/>
</dbReference>
<gene>
    <name evidence="2" type="primary">bshC</name>
    <name evidence="5" type="ORF">FHS18_001096</name>
</gene>
<dbReference type="PIRSF" id="PIRSF012535">
    <property type="entry name" value="UCP012535"/>
    <property type="match status" value="1"/>
</dbReference>
<comment type="function">
    <text evidence="2">Involved in bacillithiol (BSH) biosynthesis. May catalyze the last step of the pathway, the addition of cysteine to glucosamine malate (GlcN-Mal) to generate BSH.</text>
</comment>
<evidence type="ECO:0000259" key="3">
    <source>
        <dbReference type="Pfam" id="PF10079"/>
    </source>
</evidence>
<dbReference type="InterPro" id="IPR011199">
    <property type="entry name" value="Bacillithiol_biosynth_BshC"/>
</dbReference>
<comment type="similarity">
    <text evidence="2">Belongs to the BshC family.</text>
</comment>
<evidence type="ECO:0000256" key="2">
    <source>
        <dbReference type="HAMAP-Rule" id="MF_01867"/>
    </source>
</evidence>
<dbReference type="EMBL" id="JACHXK010000002">
    <property type="protein sequence ID" value="MBB3109044.1"/>
    <property type="molecule type" value="Genomic_DNA"/>
</dbReference>
<keyword evidence="6" id="KW-1185">Reference proteome</keyword>
<accession>A0A7W5AV10</accession>
<evidence type="ECO:0000313" key="5">
    <source>
        <dbReference type="EMBL" id="MBB3109044.1"/>
    </source>
</evidence>
<dbReference type="InterPro" id="IPR055399">
    <property type="entry name" value="CC_BshC"/>
</dbReference>
<name>A0A7W5AV10_9BACL</name>
<evidence type="ECO:0000313" key="6">
    <source>
        <dbReference type="Proteomes" id="UP000570361"/>
    </source>
</evidence>
<dbReference type="EC" id="6.-.-.-" evidence="2"/>
<dbReference type="GO" id="GO:0016874">
    <property type="term" value="F:ligase activity"/>
    <property type="evidence" value="ECO:0007669"/>
    <property type="project" value="UniProtKB-UniRule"/>
</dbReference>
<comment type="caution">
    <text evidence="5">The sequence shown here is derived from an EMBL/GenBank/DDBJ whole genome shotgun (WGS) entry which is preliminary data.</text>
</comment>
<dbReference type="Pfam" id="PF10079">
    <property type="entry name" value="Rossmann-like_BshC"/>
    <property type="match status" value="1"/>
</dbReference>
<evidence type="ECO:0000256" key="1">
    <source>
        <dbReference type="ARBA" id="ARBA00022598"/>
    </source>
</evidence>
<feature type="domain" description="Bacillithiol biosynthesis BshC C-terminal coiled-coil" evidence="4">
    <location>
        <begin position="393"/>
        <end position="550"/>
    </location>
</feature>
<dbReference type="Proteomes" id="UP000570361">
    <property type="component" value="Unassembled WGS sequence"/>
</dbReference>
<proteinExistence type="inferred from homology"/>
<keyword evidence="1 2" id="KW-0436">Ligase</keyword>